<dbReference type="Proteomes" id="UP000000852">
    <property type="component" value="Chromosome"/>
</dbReference>
<reference evidence="1 2" key="1">
    <citation type="journal article" date="2009" name="Stand. Genomic Sci.">
        <title>Complete genome sequence of Pedobacter heparinus type strain (HIM 762-3).</title>
        <authorList>
            <person name="Han C."/>
            <person name="Spring S."/>
            <person name="Lapidus A."/>
            <person name="Del Rio T.G."/>
            <person name="Tice H."/>
            <person name="Copeland A."/>
            <person name="Cheng J.F."/>
            <person name="Lucas S."/>
            <person name="Chen F."/>
            <person name="Nolan M."/>
            <person name="Bruce D."/>
            <person name="Goodwin L."/>
            <person name="Pitluck S."/>
            <person name="Ivanova N."/>
            <person name="Mavromatis K."/>
            <person name="Mikhailova N."/>
            <person name="Pati A."/>
            <person name="Chen A."/>
            <person name="Palaniappan K."/>
            <person name="Land M."/>
            <person name="Hauser L."/>
            <person name="Chang Y.J."/>
            <person name="Jeffries C.C."/>
            <person name="Saunders E."/>
            <person name="Chertkov O."/>
            <person name="Brettin T."/>
            <person name="Goker M."/>
            <person name="Rohde M."/>
            <person name="Bristow J."/>
            <person name="Eisen J.A."/>
            <person name="Markowitz V."/>
            <person name="Hugenholtz P."/>
            <person name="Kyrpides N.C."/>
            <person name="Klenk H.P."/>
            <person name="Detter J.C."/>
        </authorList>
    </citation>
    <scope>NUCLEOTIDE SEQUENCE [LARGE SCALE GENOMIC DNA]</scope>
    <source>
        <strain evidence="2">ATCC 13125 / DSM 2366 / CIP 104194 / JCM 7457 / NBRC 12017 / NCIMB 9290 / NRRL B-14731 / HIM 762-3</strain>
    </source>
</reference>
<evidence type="ECO:0000313" key="2">
    <source>
        <dbReference type="Proteomes" id="UP000000852"/>
    </source>
</evidence>
<dbReference type="AlphaFoldDB" id="C6Y2S2"/>
<gene>
    <name evidence="1" type="ordered locus">Phep_0913</name>
</gene>
<dbReference type="STRING" id="485917.Phep_0913"/>
<dbReference type="OrthoDB" id="772321at2"/>
<dbReference type="eggNOG" id="ENOG502ZP2D">
    <property type="taxonomic scope" value="Bacteria"/>
</dbReference>
<dbReference type="RefSeq" id="WP_012781079.1">
    <property type="nucleotide sequence ID" value="NC_013061.1"/>
</dbReference>
<evidence type="ECO:0000313" key="1">
    <source>
        <dbReference type="EMBL" id="ACU03135.1"/>
    </source>
</evidence>
<organism evidence="1 2">
    <name type="scientific">Pedobacter heparinus (strain ATCC 13125 / DSM 2366 / CIP 104194 / JCM 7457 / NBRC 12017 / NCIMB 9290 / NRRL B-14731 / HIM 762-3)</name>
    <dbReference type="NCBI Taxonomy" id="485917"/>
    <lineage>
        <taxon>Bacteria</taxon>
        <taxon>Pseudomonadati</taxon>
        <taxon>Bacteroidota</taxon>
        <taxon>Sphingobacteriia</taxon>
        <taxon>Sphingobacteriales</taxon>
        <taxon>Sphingobacteriaceae</taxon>
        <taxon>Pedobacter</taxon>
    </lineage>
</organism>
<protein>
    <submittedName>
        <fullName evidence="1">Uncharacterized protein</fullName>
    </submittedName>
</protein>
<keyword evidence="2" id="KW-1185">Reference proteome</keyword>
<dbReference type="EMBL" id="CP001681">
    <property type="protein sequence ID" value="ACU03135.1"/>
    <property type="molecule type" value="Genomic_DNA"/>
</dbReference>
<dbReference type="KEGG" id="phe:Phep_0913"/>
<sequence length="205" mass="23673">MGSEKMKYIIAKPVRYDIDRHVTVLEKVLSALPNNGHLTTLLEYAVDDETLRYKMVARFVPLDYLETIALLQGFVQNEKNGGHTITEDSEDEVEKITEALLLRAASCSADGKIDEAMDIAFAILKVIEPAMENVYDEGYTFQCIMEEAFDFITKMIDEQSSVKKQQHLRNRLLKQHEERTDAERYCDHMWDENCWLNGEDVRSSK</sequence>
<name>C6Y2S2_PEDHD</name>
<accession>C6Y2S2</accession>
<dbReference type="HOGENOM" id="CLU_1359324_0_0_10"/>
<proteinExistence type="predicted"/>